<evidence type="ECO:0000256" key="2">
    <source>
        <dbReference type="ARBA" id="ARBA00012438"/>
    </source>
</evidence>
<dbReference type="InterPro" id="IPR013656">
    <property type="entry name" value="PAS_4"/>
</dbReference>
<dbReference type="PRINTS" id="PR00344">
    <property type="entry name" value="BCTRLSENSOR"/>
</dbReference>
<comment type="catalytic activity">
    <reaction evidence="1">
        <text>ATP + protein L-histidine = ADP + protein N-phospho-L-histidine.</text>
        <dbReference type="EC" id="2.7.13.3"/>
    </reaction>
</comment>
<dbReference type="InterPro" id="IPR003594">
    <property type="entry name" value="HATPase_dom"/>
</dbReference>
<dbReference type="InterPro" id="IPR004358">
    <property type="entry name" value="Sig_transdc_His_kin-like_C"/>
</dbReference>
<dbReference type="InterPro" id="IPR036097">
    <property type="entry name" value="HisK_dim/P_sf"/>
</dbReference>
<keyword evidence="4" id="KW-0808">Transferase</keyword>
<dbReference type="eggNOG" id="COG4251">
    <property type="taxonomic scope" value="Bacteria"/>
</dbReference>
<dbReference type="Pfam" id="PF08448">
    <property type="entry name" value="PAS_4"/>
    <property type="match status" value="1"/>
</dbReference>
<dbReference type="Pfam" id="PF00512">
    <property type="entry name" value="HisKA"/>
    <property type="match status" value="1"/>
</dbReference>
<reference evidence="9 10" key="1">
    <citation type="submission" date="2014-01" db="EMBL/GenBank/DDBJ databases">
        <title>Sulfitobacter donghicola JCM 14565 Genome Sequencing.</title>
        <authorList>
            <person name="Lai Q."/>
            <person name="Hong Z."/>
        </authorList>
    </citation>
    <scope>NUCLEOTIDE SEQUENCE [LARGE SCALE GENOMIC DNA]</scope>
    <source>
        <strain evidence="9 10">JCM 14565</strain>
    </source>
</reference>
<dbReference type="EMBL" id="JAMC01000003">
    <property type="protein sequence ID" value="KEJ89656.1"/>
    <property type="molecule type" value="Genomic_DNA"/>
</dbReference>
<evidence type="ECO:0000256" key="1">
    <source>
        <dbReference type="ARBA" id="ARBA00000085"/>
    </source>
</evidence>
<name>A0A073IJG7_9RHOB</name>
<feature type="region of interest" description="Disordered" evidence="6">
    <location>
        <begin position="329"/>
        <end position="380"/>
    </location>
</feature>
<evidence type="ECO:0000256" key="4">
    <source>
        <dbReference type="ARBA" id="ARBA00022679"/>
    </source>
</evidence>
<dbReference type="PROSITE" id="PS50113">
    <property type="entry name" value="PAC"/>
    <property type="match status" value="1"/>
</dbReference>
<evidence type="ECO:0000259" key="7">
    <source>
        <dbReference type="PROSITE" id="PS50109"/>
    </source>
</evidence>
<dbReference type="STRING" id="1300350.Z948_3022"/>
<dbReference type="InterPro" id="IPR000700">
    <property type="entry name" value="PAS-assoc_C"/>
</dbReference>
<dbReference type="PANTHER" id="PTHR43304">
    <property type="entry name" value="PHYTOCHROME-LIKE PROTEIN CPH1"/>
    <property type="match status" value="1"/>
</dbReference>
<dbReference type="OrthoDB" id="7810511at2"/>
<dbReference type="RefSeq" id="WP_025060320.1">
    <property type="nucleotide sequence ID" value="NZ_JAMC01000003.1"/>
</dbReference>
<comment type="caution">
    <text evidence="9">The sequence shown here is derived from an EMBL/GenBank/DDBJ whole genome shotgun (WGS) entry which is preliminary data.</text>
</comment>
<evidence type="ECO:0000256" key="3">
    <source>
        <dbReference type="ARBA" id="ARBA00022553"/>
    </source>
</evidence>
<evidence type="ECO:0000313" key="10">
    <source>
        <dbReference type="Proteomes" id="UP000027734"/>
    </source>
</evidence>
<feature type="compositionally biased region" description="Polar residues" evidence="6">
    <location>
        <begin position="330"/>
        <end position="348"/>
    </location>
</feature>
<dbReference type="PANTHER" id="PTHR43304:SF1">
    <property type="entry name" value="PAC DOMAIN-CONTAINING PROTEIN"/>
    <property type="match status" value="1"/>
</dbReference>
<dbReference type="Proteomes" id="UP000027734">
    <property type="component" value="Unassembled WGS sequence"/>
</dbReference>
<keyword evidence="3" id="KW-0597">Phosphoprotein</keyword>
<keyword evidence="10" id="KW-1185">Reference proteome</keyword>
<dbReference type="AlphaFoldDB" id="A0A073IJG7"/>
<dbReference type="Pfam" id="PF02518">
    <property type="entry name" value="HATPase_c"/>
    <property type="match status" value="1"/>
</dbReference>
<feature type="domain" description="PAC" evidence="8">
    <location>
        <begin position="80"/>
        <end position="133"/>
    </location>
</feature>
<evidence type="ECO:0000256" key="5">
    <source>
        <dbReference type="ARBA" id="ARBA00022777"/>
    </source>
</evidence>
<protein>
    <recommendedName>
        <fullName evidence="2">histidine kinase</fullName>
        <ecNumber evidence="2">2.7.13.3</ecNumber>
    </recommendedName>
</protein>
<dbReference type="Gene3D" id="1.10.287.130">
    <property type="match status" value="1"/>
</dbReference>
<dbReference type="InterPro" id="IPR005467">
    <property type="entry name" value="His_kinase_dom"/>
</dbReference>
<dbReference type="SMART" id="SM00388">
    <property type="entry name" value="HisKA"/>
    <property type="match status" value="1"/>
</dbReference>
<dbReference type="SMART" id="SM00086">
    <property type="entry name" value="PAC"/>
    <property type="match status" value="1"/>
</dbReference>
<dbReference type="GO" id="GO:0000155">
    <property type="term" value="F:phosphorelay sensor kinase activity"/>
    <property type="evidence" value="ECO:0007669"/>
    <property type="project" value="InterPro"/>
</dbReference>
<dbReference type="InterPro" id="IPR003661">
    <property type="entry name" value="HisK_dim/P_dom"/>
</dbReference>
<keyword evidence="5" id="KW-0418">Kinase</keyword>
<evidence type="ECO:0000256" key="6">
    <source>
        <dbReference type="SAM" id="MobiDB-lite"/>
    </source>
</evidence>
<evidence type="ECO:0000313" key="9">
    <source>
        <dbReference type="EMBL" id="KEJ89656.1"/>
    </source>
</evidence>
<dbReference type="InterPro" id="IPR035965">
    <property type="entry name" value="PAS-like_dom_sf"/>
</dbReference>
<organism evidence="9 10">
    <name type="scientific">Sulfitobacter donghicola DSW-25 = KCTC 12864 = JCM 14565</name>
    <dbReference type="NCBI Taxonomy" id="1300350"/>
    <lineage>
        <taxon>Bacteria</taxon>
        <taxon>Pseudomonadati</taxon>
        <taxon>Pseudomonadota</taxon>
        <taxon>Alphaproteobacteria</taxon>
        <taxon>Rhodobacterales</taxon>
        <taxon>Roseobacteraceae</taxon>
        <taxon>Sulfitobacter</taxon>
    </lineage>
</organism>
<dbReference type="EC" id="2.7.13.3" evidence="2"/>
<dbReference type="Gene3D" id="3.30.450.20">
    <property type="entry name" value="PAS domain"/>
    <property type="match status" value="1"/>
</dbReference>
<dbReference type="Gene3D" id="3.30.565.10">
    <property type="entry name" value="Histidine kinase-like ATPase, C-terminal domain"/>
    <property type="match status" value="1"/>
</dbReference>
<gene>
    <name evidence="9" type="ORF">DSW25_10675</name>
</gene>
<dbReference type="SUPFAM" id="SSF47384">
    <property type="entry name" value="Homodimeric domain of signal transducing histidine kinase"/>
    <property type="match status" value="1"/>
</dbReference>
<dbReference type="SMART" id="SM00387">
    <property type="entry name" value="HATPase_c"/>
    <property type="match status" value="1"/>
</dbReference>
<dbReference type="CDD" id="cd00082">
    <property type="entry name" value="HisKA"/>
    <property type="match status" value="1"/>
</dbReference>
<dbReference type="SUPFAM" id="SSF55874">
    <property type="entry name" value="ATPase domain of HSP90 chaperone/DNA topoisomerase II/histidine kinase"/>
    <property type="match status" value="1"/>
</dbReference>
<dbReference type="CDD" id="cd00075">
    <property type="entry name" value="HATPase"/>
    <property type="match status" value="1"/>
</dbReference>
<dbReference type="SUPFAM" id="SSF55785">
    <property type="entry name" value="PYP-like sensor domain (PAS domain)"/>
    <property type="match status" value="1"/>
</dbReference>
<dbReference type="InterPro" id="IPR052162">
    <property type="entry name" value="Sensor_kinase/Photoreceptor"/>
</dbReference>
<dbReference type="InterPro" id="IPR036890">
    <property type="entry name" value="HATPase_C_sf"/>
</dbReference>
<dbReference type="PROSITE" id="PS50109">
    <property type="entry name" value="HIS_KIN"/>
    <property type="match status" value="1"/>
</dbReference>
<evidence type="ECO:0000259" key="8">
    <source>
        <dbReference type="PROSITE" id="PS50113"/>
    </source>
</evidence>
<dbReference type="InterPro" id="IPR001610">
    <property type="entry name" value="PAC"/>
</dbReference>
<accession>A0A073IJG7</accession>
<proteinExistence type="predicted"/>
<sequence length="380" mass="41775">MPDNYLDDQFALLDCIPTPVFILNVDGQGIPTYAHCNLPLLSYLARELSDFVGHTAPQVFGPEFGDIAFTEQRKAIASRSQHQFEITLHTGDQLRTVRTTLFPQMDQDGRVVRLVGSVQDISSEEIAQTTQEKLNEISTEVEQFIAMAAHDLRTPMRNIMDLADMLHEDFEDQGDEKLGLLNLLKETAEKSMDLISDVLSYASTLGPVSPNTSYNLAELGKDLMLILDPKGAHQLICSDINLNGEKSVMQIALRNLIDNAIKHGQRDRLTLCCTARLDGENAVEIVLTDNGVGFENPGIAFLETGTFRTDSGYGLLAIRKLITARGGKISAQNNPSGQGSRINLSLPNQIDDPKQTVSDSRISIRPASTDRLFDPMSSSA</sequence>
<feature type="domain" description="Histidine kinase" evidence="7">
    <location>
        <begin position="147"/>
        <end position="350"/>
    </location>
</feature>